<evidence type="ECO:0000256" key="1">
    <source>
        <dbReference type="SAM" id="MobiDB-lite"/>
    </source>
</evidence>
<dbReference type="EMBL" id="FOQY01000032">
    <property type="protein sequence ID" value="SFK68547.1"/>
    <property type="molecule type" value="Genomic_DNA"/>
</dbReference>
<accession>A0A1I4BK18</accession>
<protein>
    <recommendedName>
        <fullName evidence="2">DUF397 domain-containing protein</fullName>
    </recommendedName>
</protein>
<organism evidence="3 4">
    <name type="scientific">Streptosporangium canum</name>
    <dbReference type="NCBI Taxonomy" id="324952"/>
    <lineage>
        <taxon>Bacteria</taxon>
        <taxon>Bacillati</taxon>
        <taxon>Actinomycetota</taxon>
        <taxon>Actinomycetes</taxon>
        <taxon>Streptosporangiales</taxon>
        <taxon>Streptosporangiaceae</taxon>
        <taxon>Streptosporangium</taxon>
    </lineage>
</organism>
<proteinExistence type="predicted"/>
<dbReference type="AlphaFoldDB" id="A0A1I4BK18"/>
<feature type="region of interest" description="Disordered" evidence="1">
    <location>
        <begin position="1"/>
        <end position="22"/>
    </location>
</feature>
<evidence type="ECO:0000313" key="4">
    <source>
        <dbReference type="Proteomes" id="UP000199111"/>
    </source>
</evidence>
<dbReference type="Proteomes" id="UP000199111">
    <property type="component" value="Unassembled WGS sequence"/>
</dbReference>
<dbReference type="GeneID" id="96302213"/>
<reference evidence="4" key="1">
    <citation type="submission" date="2016-10" db="EMBL/GenBank/DDBJ databases">
        <authorList>
            <person name="Varghese N."/>
            <person name="Submissions S."/>
        </authorList>
    </citation>
    <scope>NUCLEOTIDE SEQUENCE [LARGE SCALE GENOMIC DNA]</scope>
    <source>
        <strain evidence="4">CGMCC 4.2126</strain>
    </source>
</reference>
<feature type="domain" description="DUF397" evidence="2">
    <location>
        <begin position="6"/>
        <end position="60"/>
    </location>
</feature>
<dbReference type="Pfam" id="PF04149">
    <property type="entry name" value="DUF397"/>
    <property type="match status" value="1"/>
</dbReference>
<evidence type="ECO:0000313" key="3">
    <source>
        <dbReference type="EMBL" id="SFK68547.1"/>
    </source>
</evidence>
<dbReference type="RefSeq" id="WP_093890790.1">
    <property type="nucleotide sequence ID" value="NZ_FOQY01000032.1"/>
</dbReference>
<name>A0A1I4BK18_9ACTN</name>
<gene>
    <name evidence="3" type="ORF">SAMN05216275_13224</name>
</gene>
<evidence type="ECO:0000259" key="2">
    <source>
        <dbReference type="Pfam" id="PF04149"/>
    </source>
</evidence>
<sequence>MDLSAAVWRKSSRSSDNGGQCVEVADNLPGTVAVRDSKDPDGPALLFTPAEWRSFVGGVKSGAFDRLA</sequence>
<keyword evidence="4" id="KW-1185">Reference proteome</keyword>
<dbReference type="InterPro" id="IPR007278">
    <property type="entry name" value="DUF397"/>
</dbReference>